<gene>
    <name evidence="12" type="primary">LOC105060338</name>
</gene>
<comment type="PTM">
    <text evidence="10">Sulfation is important for activity and for the binding to a putative membrane receptor.</text>
</comment>
<evidence type="ECO:0000256" key="7">
    <source>
        <dbReference type="ARBA" id="ARBA00022729"/>
    </source>
</evidence>
<feature type="signal peptide" evidence="10">
    <location>
        <begin position="1"/>
        <end position="21"/>
    </location>
</feature>
<protein>
    <recommendedName>
        <fullName evidence="10">Phytosulfokine</fullName>
    </recommendedName>
    <component>
        <recommendedName>
            <fullName evidence="10">Phytosulfokine-alpha</fullName>
            <shortName evidence="10">PSK-alpha</shortName>
            <shortName evidence="10">Phytosulfokine-a</shortName>
        </recommendedName>
    </component>
    <component>
        <recommendedName>
            <fullName evidence="10">Phytosulfokine-beta</fullName>
            <shortName evidence="10">PSK-beta</shortName>
            <shortName evidence="10">Phytosulfokine-b</shortName>
        </recommendedName>
    </component>
</protein>
<keyword evidence="5 10" id="KW-0964">Secreted</keyword>
<name>A0A6I9SFQ6_ELAGV</name>
<keyword evidence="7 10" id="KW-0732">Signal</keyword>
<evidence type="ECO:0000256" key="4">
    <source>
        <dbReference type="ARBA" id="ARBA00022473"/>
    </source>
</evidence>
<evidence type="ECO:0000313" key="11">
    <source>
        <dbReference type="Proteomes" id="UP000504607"/>
    </source>
</evidence>
<accession>A0A6I9SFQ6</accession>
<evidence type="ECO:0000256" key="2">
    <source>
        <dbReference type="ARBA" id="ARBA00004613"/>
    </source>
</evidence>
<organism evidence="11 12">
    <name type="scientific">Elaeis guineensis var. tenera</name>
    <name type="common">Oil palm</name>
    <dbReference type="NCBI Taxonomy" id="51953"/>
    <lineage>
        <taxon>Eukaryota</taxon>
        <taxon>Viridiplantae</taxon>
        <taxon>Streptophyta</taxon>
        <taxon>Embryophyta</taxon>
        <taxon>Tracheophyta</taxon>
        <taxon>Spermatophyta</taxon>
        <taxon>Magnoliopsida</taxon>
        <taxon>Liliopsida</taxon>
        <taxon>Arecaceae</taxon>
        <taxon>Arecoideae</taxon>
        <taxon>Cocoseae</taxon>
        <taxon>Elaeidinae</taxon>
        <taxon>Elaeis</taxon>
    </lineage>
</organism>
<evidence type="ECO:0000256" key="9">
    <source>
        <dbReference type="ARBA" id="ARBA00023030"/>
    </source>
</evidence>
<comment type="subcellular location">
    <subcellularLocation>
        <location evidence="2 10">Secreted</location>
    </subcellularLocation>
</comment>
<feature type="chain" id="PRO_5031603708" description="Phytosulfokine" evidence="10">
    <location>
        <begin position="22"/>
        <end position="80"/>
    </location>
</feature>
<evidence type="ECO:0000313" key="12">
    <source>
        <dbReference type="RefSeq" id="XP_010942307.1"/>
    </source>
</evidence>
<dbReference type="KEGG" id="egu:105060338"/>
<dbReference type="InterPro" id="IPR009438">
    <property type="entry name" value="Phytosulfokine"/>
</dbReference>
<dbReference type="OrthoDB" id="1858282at2759"/>
<dbReference type="GO" id="GO:0008083">
    <property type="term" value="F:growth factor activity"/>
    <property type="evidence" value="ECO:0007669"/>
    <property type="project" value="UniProtKB-UniRule"/>
</dbReference>
<dbReference type="RefSeq" id="XP_010942307.1">
    <property type="nucleotide sequence ID" value="XM_010944005.3"/>
</dbReference>
<keyword evidence="11" id="KW-1185">Reference proteome</keyword>
<evidence type="ECO:0000256" key="8">
    <source>
        <dbReference type="ARBA" id="ARBA00022782"/>
    </source>
</evidence>
<evidence type="ECO:0000256" key="5">
    <source>
        <dbReference type="ARBA" id="ARBA00022525"/>
    </source>
</evidence>
<comment type="function">
    <text evidence="1 10">Promotes plant cell differentiation, organogenesis and somatic embryogenesis as well as cell proliferation.</text>
</comment>
<dbReference type="GeneID" id="105060338"/>
<keyword evidence="6 10" id="KW-0765">Sulfation</keyword>
<dbReference type="PANTHER" id="PTHR33285:SF55">
    <property type="entry name" value="PHYTOSULFOKINES 3"/>
    <property type="match status" value="1"/>
</dbReference>
<keyword evidence="4 10" id="KW-0217">Developmental protein</keyword>
<evidence type="ECO:0000256" key="6">
    <source>
        <dbReference type="ARBA" id="ARBA00022641"/>
    </source>
</evidence>
<keyword evidence="8 10" id="KW-0221">Differentiation</keyword>
<evidence type="ECO:0000256" key="10">
    <source>
        <dbReference type="RuleBase" id="RU368031"/>
    </source>
</evidence>
<evidence type="ECO:0000256" key="1">
    <source>
        <dbReference type="ARBA" id="ARBA00003158"/>
    </source>
</evidence>
<comment type="similarity">
    <text evidence="3 10">Belongs to the phytosulfokine family.</text>
</comment>
<proteinExistence type="inferred from homology"/>
<dbReference type="InParanoid" id="A0A6I9SFQ6"/>
<dbReference type="AlphaFoldDB" id="A0A6I9SFQ6"/>
<comment type="PTM">
    <text evidence="10">PSK-alpha is produced by endopeptidase digestion. PSK-beta is produced from PSK-alpha by exopeptidase digestion.</text>
</comment>
<keyword evidence="9 10" id="KW-0339">Growth factor</keyword>
<reference evidence="12" key="1">
    <citation type="submission" date="2025-08" db="UniProtKB">
        <authorList>
            <consortium name="RefSeq"/>
        </authorList>
    </citation>
    <scope>IDENTIFICATION</scope>
</reference>
<dbReference type="GO" id="GO:0005576">
    <property type="term" value="C:extracellular region"/>
    <property type="evidence" value="ECO:0007669"/>
    <property type="project" value="UniProtKB-SubCell"/>
</dbReference>
<sequence length="80" mass="8924">MSKSITLVFIAFLLFVSLTEAARPEPVDAKPNSLETEIFEKVEVCEGLGEEECLTRRTLMAHTDYIYTQKGKGKGKENGN</sequence>
<dbReference type="Pfam" id="PF06404">
    <property type="entry name" value="PSK"/>
    <property type="match status" value="1"/>
</dbReference>
<dbReference type="GO" id="GO:0030154">
    <property type="term" value="P:cell differentiation"/>
    <property type="evidence" value="ECO:0007669"/>
    <property type="project" value="UniProtKB-UniRule"/>
</dbReference>
<dbReference type="PANTHER" id="PTHR33285">
    <property type="entry name" value="PHYTOSULFOKINES 3"/>
    <property type="match status" value="1"/>
</dbReference>
<dbReference type="Proteomes" id="UP000504607">
    <property type="component" value="Chromosome 1"/>
</dbReference>
<dbReference type="GO" id="GO:0008283">
    <property type="term" value="P:cell population proliferation"/>
    <property type="evidence" value="ECO:0007669"/>
    <property type="project" value="UniProtKB-UniRule"/>
</dbReference>
<evidence type="ECO:0000256" key="3">
    <source>
        <dbReference type="ARBA" id="ARBA00010781"/>
    </source>
</evidence>